<feature type="region of interest" description="Disordered" evidence="1">
    <location>
        <begin position="649"/>
        <end position="703"/>
    </location>
</feature>
<sequence>MSNNRPPSARSASSTPPEPFLLSILHHLLSPFPSPLPPALLSQTSRQAIHYLSISADDEVYWTCGRKDDQVALRRQELVEAGNLDDLVLSHPRFAFDLDETKALISLSLPHSASSRSLGVVLVWEDSTSPLAAATGGVTAGLERKPDEDDIRPGWTFLELQQVDDAALETSQRHWHPSLAEAVETTTSSLVDKAAPGRADSSPSAAARDEENRARFAEAAGASDCEGTTPGGIGSANDFWSGWSDDEGDSAGKVVLNGGGGGGGGAHGEDDADDDYWSSYGAVDSQVGSEAADDEDDERGRVEERAGSSLGAGARAHRSATITPATAGLAAASLPSSPSTEQQEQQLSSSSAELPSSPAHRDLPPPPPAADTAHSSPFSVSQYLSTPSPRTLAYPSSPSTLRPSTPPPRAPSHERSRPAAAAAAAAPVKSPQRPSHTRKPSDVTKALPSFPAFPVLPRTKSNSTLTPGMMYPGSAPTSPKVGNGRPAPPAASTTDKSLPPAPSPAPSAQQLYVHHRPETFAPQYAHLIPVGRDATARIAGAHEVQQPSSAPQGSLTAPLPPSAKFPESPSSSSAASFVTGASPMQHAPEYEHGQAQPSFLAEPHDDDADDAEERVRLDRLASVGSLDGGLSIASTSLTSMLLGRRFSTSTGLEGYGEQGEEGSASAAGTARHFPLPPSHSGASASGDEHEGAATGSLGGSRSGEAESLRFAMAGLWGLFASGARTPAERAERHRVWERVAAEVPRS</sequence>
<feature type="compositionally biased region" description="Low complexity" evidence="1">
    <location>
        <begin position="194"/>
        <end position="206"/>
    </location>
</feature>
<dbReference type="OrthoDB" id="2528049at2759"/>
<proteinExistence type="predicted"/>
<dbReference type="RefSeq" id="XP_018269659.1">
    <property type="nucleotide sequence ID" value="XM_018417511.1"/>
</dbReference>
<feature type="compositionally biased region" description="Gly residues" evidence="1">
    <location>
        <begin position="257"/>
        <end position="266"/>
    </location>
</feature>
<feature type="region of interest" description="Disordered" evidence="1">
    <location>
        <begin position="536"/>
        <end position="615"/>
    </location>
</feature>
<evidence type="ECO:0000313" key="3">
    <source>
        <dbReference type="Proteomes" id="UP000053890"/>
    </source>
</evidence>
<protein>
    <submittedName>
        <fullName evidence="2">Uncharacterized protein</fullName>
    </submittedName>
</protein>
<feature type="compositionally biased region" description="Low complexity" evidence="1">
    <location>
        <begin position="418"/>
        <end position="431"/>
    </location>
</feature>
<feature type="compositionally biased region" description="Polar residues" evidence="1">
    <location>
        <begin position="378"/>
        <end position="389"/>
    </location>
</feature>
<feature type="compositionally biased region" description="Low complexity" evidence="1">
    <location>
        <begin position="307"/>
        <end position="358"/>
    </location>
</feature>
<evidence type="ECO:0000256" key="1">
    <source>
        <dbReference type="SAM" id="MobiDB-lite"/>
    </source>
</evidence>
<evidence type="ECO:0000313" key="2">
    <source>
        <dbReference type="EMBL" id="KPV73610.1"/>
    </source>
</evidence>
<name>A0A0P9EJ89_RHOGW</name>
<gene>
    <name evidence="2" type="ORF">RHOBADRAFT_54809</name>
</gene>
<dbReference type="Proteomes" id="UP000053890">
    <property type="component" value="Unassembled WGS sequence"/>
</dbReference>
<feature type="region of interest" description="Disordered" evidence="1">
    <location>
        <begin position="186"/>
        <end position="512"/>
    </location>
</feature>
<dbReference type="EMBL" id="KQ474082">
    <property type="protein sequence ID" value="KPV73610.1"/>
    <property type="molecule type" value="Genomic_DNA"/>
</dbReference>
<feature type="compositionally biased region" description="Polar residues" evidence="1">
    <location>
        <begin position="545"/>
        <end position="555"/>
    </location>
</feature>
<dbReference type="AlphaFoldDB" id="A0A0P9EJ89"/>
<dbReference type="STRING" id="578459.A0A0P9EJ89"/>
<feature type="compositionally biased region" description="Basic and acidic residues" evidence="1">
    <location>
        <begin position="207"/>
        <end position="216"/>
    </location>
</feature>
<feature type="compositionally biased region" description="Low complexity" evidence="1">
    <location>
        <begin position="661"/>
        <end position="670"/>
    </location>
</feature>
<accession>A0A0P9EJ89</accession>
<reference evidence="2 3" key="1">
    <citation type="journal article" date="2015" name="Front. Microbiol.">
        <title>Genome sequence of the plant growth promoting endophytic yeast Rhodotorula graminis WP1.</title>
        <authorList>
            <person name="Firrincieli A."/>
            <person name="Otillar R."/>
            <person name="Salamov A."/>
            <person name="Schmutz J."/>
            <person name="Khan Z."/>
            <person name="Redman R.S."/>
            <person name="Fleck N.D."/>
            <person name="Lindquist E."/>
            <person name="Grigoriev I.V."/>
            <person name="Doty S.L."/>
        </authorList>
    </citation>
    <scope>NUCLEOTIDE SEQUENCE [LARGE SCALE GENOMIC DNA]</scope>
    <source>
        <strain evidence="2 3">WP1</strain>
    </source>
</reference>
<dbReference type="GeneID" id="28977959"/>
<feature type="compositionally biased region" description="Low complexity" evidence="1">
    <location>
        <begin position="564"/>
        <end position="582"/>
    </location>
</feature>
<keyword evidence="3" id="KW-1185">Reference proteome</keyword>
<organism evidence="2 3">
    <name type="scientific">Rhodotorula graminis (strain WP1)</name>
    <dbReference type="NCBI Taxonomy" id="578459"/>
    <lineage>
        <taxon>Eukaryota</taxon>
        <taxon>Fungi</taxon>
        <taxon>Dikarya</taxon>
        <taxon>Basidiomycota</taxon>
        <taxon>Pucciniomycotina</taxon>
        <taxon>Microbotryomycetes</taxon>
        <taxon>Sporidiobolales</taxon>
        <taxon>Sporidiobolaceae</taxon>
        <taxon>Rhodotorula</taxon>
    </lineage>
</organism>